<protein>
    <submittedName>
        <fullName evidence="4">DNA-binding transcriptional activator of the SARP family</fullName>
    </submittedName>
</protein>
<evidence type="ECO:0000313" key="4">
    <source>
        <dbReference type="EMBL" id="MCP2271519.1"/>
    </source>
</evidence>
<evidence type="ECO:0000256" key="2">
    <source>
        <dbReference type="ARBA" id="ARBA00023163"/>
    </source>
</evidence>
<evidence type="ECO:0000259" key="3">
    <source>
        <dbReference type="SMART" id="SM01043"/>
    </source>
</evidence>
<dbReference type="InterPro" id="IPR036388">
    <property type="entry name" value="WH-like_DNA-bd_sf"/>
</dbReference>
<evidence type="ECO:0000313" key="5">
    <source>
        <dbReference type="Proteomes" id="UP001205185"/>
    </source>
</evidence>
<keyword evidence="2" id="KW-0804">Transcription</keyword>
<comment type="caution">
    <text evidence="4">The sequence shown here is derived from an EMBL/GenBank/DDBJ whole genome shotgun (WGS) entry which is preliminary data.</text>
</comment>
<dbReference type="InterPro" id="IPR005158">
    <property type="entry name" value="BTAD"/>
</dbReference>
<dbReference type="RefSeq" id="WP_308211010.1">
    <property type="nucleotide sequence ID" value="NZ_BAAAVB010000005.1"/>
</dbReference>
<accession>A0ABT1IG17</accession>
<gene>
    <name evidence="4" type="ORF">LV75_004033</name>
</gene>
<dbReference type="InterPro" id="IPR051677">
    <property type="entry name" value="AfsR-DnrI-RedD_regulator"/>
</dbReference>
<dbReference type="SMART" id="SM01043">
    <property type="entry name" value="BTAD"/>
    <property type="match status" value="1"/>
</dbReference>
<dbReference type="PANTHER" id="PTHR35807:SF1">
    <property type="entry name" value="TRANSCRIPTIONAL REGULATOR REDD"/>
    <property type="match status" value="1"/>
</dbReference>
<keyword evidence="5" id="KW-1185">Reference proteome</keyword>
<dbReference type="Pfam" id="PF03704">
    <property type="entry name" value="BTAD"/>
    <property type="match status" value="1"/>
</dbReference>
<dbReference type="Gene3D" id="1.25.40.10">
    <property type="entry name" value="Tetratricopeptide repeat domain"/>
    <property type="match status" value="1"/>
</dbReference>
<dbReference type="InterPro" id="IPR016032">
    <property type="entry name" value="Sig_transdc_resp-reg_C-effctor"/>
</dbReference>
<proteinExistence type="predicted"/>
<dbReference type="InterPro" id="IPR011990">
    <property type="entry name" value="TPR-like_helical_dom_sf"/>
</dbReference>
<dbReference type="SUPFAM" id="SSF46894">
    <property type="entry name" value="C-terminal effector domain of the bipartite response regulators"/>
    <property type="match status" value="1"/>
</dbReference>
<dbReference type="Gene3D" id="1.10.10.10">
    <property type="entry name" value="Winged helix-like DNA-binding domain superfamily/Winged helix DNA-binding domain"/>
    <property type="match status" value="1"/>
</dbReference>
<dbReference type="SUPFAM" id="SSF48452">
    <property type="entry name" value="TPR-like"/>
    <property type="match status" value="1"/>
</dbReference>
<keyword evidence="4" id="KW-0238">DNA-binding</keyword>
<sequence length="263" mass="27854">MPDDSGGFDVLGPLRAHRLGLDRPIPVGVQRVVLMALLIARRTVSGRHLLGLAWPDSVPPSGMKAVHVAISRLRGWLRSEFPGARIGRDNDSYRLDLGPWTLDAGRFESLAALGLDPGASLGTRMRNLAAALALWRGPVLDTHPVAADFPTTAGWEMTRTAAACCLADAAIDSGRHLVAVPALAALALERPTDEAVYASWGRLLTTCGRRAEAVAVLNTIRARLVDEYGLEPGPVLRAALHQVLGPGGEYVMPCGPRCEAGAG</sequence>
<dbReference type="PANTHER" id="PTHR35807">
    <property type="entry name" value="TRANSCRIPTIONAL REGULATOR REDD-RELATED"/>
    <property type="match status" value="1"/>
</dbReference>
<feature type="domain" description="Bacterial transcriptional activator" evidence="3">
    <location>
        <begin position="102"/>
        <end position="244"/>
    </location>
</feature>
<reference evidence="4 5" key="1">
    <citation type="submission" date="2022-06" db="EMBL/GenBank/DDBJ databases">
        <title>Genomic Encyclopedia of Archaeal and Bacterial Type Strains, Phase II (KMG-II): from individual species to whole genera.</title>
        <authorList>
            <person name="Goeker M."/>
        </authorList>
    </citation>
    <scope>NUCLEOTIDE SEQUENCE [LARGE SCALE GENOMIC DNA]</scope>
    <source>
        <strain evidence="4 5">DSM 44255</strain>
    </source>
</reference>
<evidence type="ECO:0000256" key="1">
    <source>
        <dbReference type="ARBA" id="ARBA00023015"/>
    </source>
</evidence>
<dbReference type="EMBL" id="JAMTCO010000009">
    <property type="protein sequence ID" value="MCP2271519.1"/>
    <property type="molecule type" value="Genomic_DNA"/>
</dbReference>
<organism evidence="4 5">
    <name type="scientific">Actinokineospora diospyrosa</name>
    <dbReference type="NCBI Taxonomy" id="103728"/>
    <lineage>
        <taxon>Bacteria</taxon>
        <taxon>Bacillati</taxon>
        <taxon>Actinomycetota</taxon>
        <taxon>Actinomycetes</taxon>
        <taxon>Pseudonocardiales</taxon>
        <taxon>Pseudonocardiaceae</taxon>
        <taxon>Actinokineospora</taxon>
    </lineage>
</organism>
<keyword evidence="1" id="KW-0805">Transcription regulation</keyword>
<dbReference type="Proteomes" id="UP001205185">
    <property type="component" value="Unassembled WGS sequence"/>
</dbReference>
<dbReference type="GO" id="GO:0003677">
    <property type="term" value="F:DNA binding"/>
    <property type="evidence" value="ECO:0007669"/>
    <property type="project" value="UniProtKB-KW"/>
</dbReference>
<name>A0ABT1IG17_9PSEU</name>